<keyword evidence="4" id="KW-1185">Reference proteome</keyword>
<dbReference type="AlphaFoldDB" id="A0AAN7AZP6"/>
<evidence type="ECO:0000256" key="2">
    <source>
        <dbReference type="SAM" id="Phobius"/>
    </source>
</evidence>
<comment type="caution">
    <text evidence="3">The sequence shown here is derived from an EMBL/GenBank/DDBJ whole genome shotgun (WGS) entry which is preliminary data.</text>
</comment>
<feature type="region of interest" description="Disordered" evidence="1">
    <location>
        <begin position="1"/>
        <end position="40"/>
    </location>
</feature>
<proteinExistence type="predicted"/>
<reference evidence="3" key="1">
    <citation type="journal article" date="2023" name="Mol. Phylogenet. Evol.">
        <title>Genome-scale phylogeny and comparative genomics of the fungal order Sordariales.</title>
        <authorList>
            <person name="Hensen N."/>
            <person name="Bonometti L."/>
            <person name="Westerberg I."/>
            <person name="Brannstrom I.O."/>
            <person name="Guillou S."/>
            <person name="Cros-Aarteil S."/>
            <person name="Calhoun S."/>
            <person name="Haridas S."/>
            <person name="Kuo A."/>
            <person name="Mondo S."/>
            <person name="Pangilinan J."/>
            <person name="Riley R."/>
            <person name="LaButti K."/>
            <person name="Andreopoulos B."/>
            <person name="Lipzen A."/>
            <person name="Chen C."/>
            <person name="Yan M."/>
            <person name="Daum C."/>
            <person name="Ng V."/>
            <person name="Clum A."/>
            <person name="Steindorff A."/>
            <person name="Ohm R.A."/>
            <person name="Martin F."/>
            <person name="Silar P."/>
            <person name="Natvig D.O."/>
            <person name="Lalanne C."/>
            <person name="Gautier V."/>
            <person name="Ament-Velasquez S.L."/>
            <person name="Kruys A."/>
            <person name="Hutchinson M.I."/>
            <person name="Powell A.J."/>
            <person name="Barry K."/>
            <person name="Miller A.N."/>
            <person name="Grigoriev I.V."/>
            <person name="Debuchy R."/>
            <person name="Gladieux P."/>
            <person name="Hiltunen Thoren M."/>
            <person name="Johannesson H."/>
        </authorList>
    </citation>
    <scope>NUCLEOTIDE SEQUENCE</scope>
    <source>
        <strain evidence="3">CBS 315.58</strain>
    </source>
</reference>
<organism evidence="3 4">
    <name type="scientific">Triangularia verruculosa</name>
    <dbReference type="NCBI Taxonomy" id="2587418"/>
    <lineage>
        <taxon>Eukaryota</taxon>
        <taxon>Fungi</taxon>
        <taxon>Dikarya</taxon>
        <taxon>Ascomycota</taxon>
        <taxon>Pezizomycotina</taxon>
        <taxon>Sordariomycetes</taxon>
        <taxon>Sordariomycetidae</taxon>
        <taxon>Sordariales</taxon>
        <taxon>Podosporaceae</taxon>
        <taxon>Triangularia</taxon>
    </lineage>
</organism>
<accession>A0AAN7AZP6</accession>
<gene>
    <name evidence="3" type="ORF">QBC40DRAFT_294033</name>
</gene>
<feature type="region of interest" description="Disordered" evidence="1">
    <location>
        <begin position="72"/>
        <end position="92"/>
    </location>
</feature>
<evidence type="ECO:0000256" key="1">
    <source>
        <dbReference type="SAM" id="MobiDB-lite"/>
    </source>
</evidence>
<feature type="compositionally biased region" description="Basic and acidic residues" evidence="1">
    <location>
        <begin position="8"/>
        <end position="18"/>
    </location>
</feature>
<protein>
    <submittedName>
        <fullName evidence="3">Uncharacterized protein</fullName>
    </submittedName>
</protein>
<dbReference type="EMBL" id="MU863891">
    <property type="protein sequence ID" value="KAK4203125.1"/>
    <property type="molecule type" value="Genomic_DNA"/>
</dbReference>
<keyword evidence="2" id="KW-1133">Transmembrane helix</keyword>
<reference evidence="3" key="2">
    <citation type="submission" date="2023-05" db="EMBL/GenBank/DDBJ databases">
        <authorList>
            <consortium name="Lawrence Berkeley National Laboratory"/>
            <person name="Steindorff A."/>
            <person name="Hensen N."/>
            <person name="Bonometti L."/>
            <person name="Westerberg I."/>
            <person name="Brannstrom I.O."/>
            <person name="Guillou S."/>
            <person name="Cros-Aarteil S."/>
            <person name="Calhoun S."/>
            <person name="Haridas S."/>
            <person name="Kuo A."/>
            <person name="Mondo S."/>
            <person name="Pangilinan J."/>
            <person name="Riley R."/>
            <person name="Labutti K."/>
            <person name="Andreopoulos B."/>
            <person name="Lipzen A."/>
            <person name="Chen C."/>
            <person name="Yanf M."/>
            <person name="Daum C."/>
            <person name="Ng V."/>
            <person name="Clum A."/>
            <person name="Ohm R."/>
            <person name="Martin F."/>
            <person name="Silar P."/>
            <person name="Natvig D."/>
            <person name="Lalanne C."/>
            <person name="Gautier V."/>
            <person name="Ament-Velasquez S.L."/>
            <person name="Kruys A."/>
            <person name="Hutchinson M.I."/>
            <person name="Powell A.J."/>
            <person name="Barry K."/>
            <person name="Miller A.N."/>
            <person name="Grigoriev I.V."/>
            <person name="Debuchy R."/>
            <person name="Gladieux P."/>
            <person name="Thoren M.H."/>
            <person name="Johannesson H."/>
        </authorList>
    </citation>
    <scope>NUCLEOTIDE SEQUENCE</scope>
    <source>
        <strain evidence="3">CBS 315.58</strain>
    </source>
</reference>
<keyword evidence="2" id="KW-0812">Transmembrane</keyword>
<feature type="region of interest" description="Disordered" evidence="1">
    <location>
        <begin position="106"/>
        <end position="126"/>
    </location>
</feature>
<sequence length="177" mass="20206">MVSPNSDARGRDTESERRIKNHFKRLREDTSPVARSRFFHRDPRRSSAAAMCIRRVVPTLRPFEAMGQPLTQKSALQSEEVPEHGSAQLEHHKLRQAQKQWFLETTYPPRGQDNTQSEAQAKDEKEAHRTDMELLIGVLKTLALLLVAYSIFCLAMELNGNWNSAPRQSKLWGGRAA</sequence>
<keyword evidence="2" id="KW-0472">Membrane</keyword>
<evidence type="ECO:0000313" key="4">
    <source>
        <dbReference type="Proteomes" id="UP001303160"/>
    </source>
</evidence>
<feature type="transmembrane region" description="Helical" evidence="2">
    <location>
        <begin position="134"/>
        <end position="152"/>
    </location>
</feature>
<evidence type="ECO:0000313" key="3">
    <source>
        <dbReference type="EMBL" id="KAK4203125.1"/>
    </source>
</evidence>
<dbReference type="Proteomes" id="UP001303160">
    <property type="component" value="Unassembled WGS sequence"/>
</dbReference>
<name>A0AAN7AZP6_9PEZI</name>